<evidence type="ECO:0000256" key="14">
    <source>
        <dbReference type="ARBA" id="ARBA00048478"/>
    </source>
</evidence>
<dbReference type="InterPro" id="IPR032859">
    <property type="entry name" value="KH_dom-like"/>
</dbReference>
<accession>A0A6J5YMZ0</accession>
<keyword evidence="9" id="KW-0418">Kinase</keyword>
<dbReference type="SUPFAM" id="SSF52540">
    <property type="entry name" value="P-loop containing nucleoside triphosphate hydrolases"/>
    <property type="match status" value="3"/>
</dbReference>
<comment type="similarity">
    <text evidence="1">Belongs to the TRAFAC class TrmE-Era-EngA-EngB-Septin-like GTPase superfamily. EngA (Der) GTPase family.</text>
</comment>
<dbReference type="GO" id="GO:0005525">
    <property type="term" value="F:GTP binding"/>
    <property type="evidence" value="ECO:0007669"/>
    <property type="project" value="UniProtKB-KW"/>
</dbReference>
<evidence type="ECO:0000256" key="8">
    <source>
        <dbReference type="ARBA" id="ARBA00022741"/>
    </source>
</evidence>
<dbReference type="GO" id="GO:0036431">
    <property type="term" value="F:dCMP kinase activity"/>
    <property type="evidence" value="ECO:0007669"/>
    <property type="project" value="InterPro"/>
</dbReference>
<evidence type="ECO:0000256" key="11">
    <source>
        <dbReference type="ARBA" id="ARBA00023134"/>
    </source>
</evidence>
<dbReference type="EMBL" id="CAESAF010000012">
    <property type="protein sequence ID" value="CAB4331875.1"/>
    <property type="molecule type" value="Genomic_DNA"/>
</dbReference>
<dbReference type="PRINTS" id="PR00326">
    <property type="entry name" value="GTP1OBG"/>
</dbReference>
<dbReference type="GO" id="GO:0042254">
    <property type="term" value="P:ribosome biogenesis"/>
    <property type="evidence" value="ECO:0007669"/>
    <property type="project" value="UniProtKB-KW"/>
</dbReference>
<sequence length="650" mass="71278">MIVVAIDGPSGAGKSSTAKAVAQRAGWNYLDTGALYRAMTWLALRENVESAPDVLAALKRFPLRFVANPAKPEIYVGDVCVNTEIRSVDVTNAVSKFSAIPELRAELLNVQRKFIANADRGIVVEGRDIGTVVVPDAALKIYLQADIEARAERRSAELDAPAAEVGQSLAARDQIDSTRAASPLSKAVDAVLIDSTDLTLEETADWVWELLKERSLLGLPIVAILGRPNVGKSTLINRFIGRREAIVEDTPGVTRDRVQYECEWGGRRFIVMDTGGWESKPDGISVQVSASAELAMQEADVLAFVVDAHVGALDEDDILVQELRKVKKPMVLIANKVDSDVDEADAHALWNLGLGEPRFVSALHGRGSGDLLDYIVSEMPEVGGAQTQDGYRKIALIGRPNVGKSSLLNALAGENRSIVDDVAGTTRDPVDELIEFGGSIWRFIDTAGLRKRANQASGTDYYATLRTQAALERCECAVVVLDASQPISEQDLRVITMVEEAGKAMVIVMNKWDLVDEDRRDQLDREIDRHLDQVEWAQRVNVAAKTGWHRDRLAPALRTAIDSWERRVPTAKLNSFLGALIGATPPPVRGGKQPKIYYATQAGIAPPKFVIFSSGWIEASYRRFIERRLREEFGFPGTPVQVAVRVKERD</sequence>
<dbReference type="PANTHER" id="PTHR43834:SF6">
    <property type="entry name" value="GTPASE DER"/>
    <property type="match status" value="1"/>
</dbReference>
<gene>
    <name evidence="16" type="ORF">UFOPK3574_00244</name>
</gene>
<keyword evidence="10" id="KW-0067">ATP-binding</keyword>
<evidence type="ECO:0000256" key="3">
    <source>
        <dbReference type="ARBA" id="ARBA00012906"/>
    </source>
</evidence>
<dbReference type="PROSITE" id="PS51712">
    <property type="entry name" value="G_ENGA"/>
    <property type="match status" value="2"/>
</dbReference>
<dbReference type="Pfam" id="PF01926">
    <property type="entry name" value="MMR_HSR1"/>
    <property type="match status" value="2"/>
</dbReference>
<evidence type="ECO:0000256" key="9">
    <source>
        <dbReference type="ARBA" id="ARBA00022777"/>
    </source>
</evidence>
<comment type="similarity">
    <text evidence="2">Belongs to the cytidylate kinase family. Type 1 subfamily.</text>
</comment>
<dbReference type="InterPro" id="IPR015946">
    <property type="entry name" value="KH_dom-like_a/b"/>
</dbReference>
<protein>
    <recommendedName>
        <fullName evidence="4">GTPase Der</fullName>
        <ecNumber evidence="3">2.7.4.25</ecNumber>
    </recommendedName>
    <alternativeName>
        <fullName evidence="12">GTP-binding protein EngA</fullName>
    </alternativeName>
</protein>
<dbReference type="GO" id="GO:0005524">
    <property type="term" value="F:ATP binding"/>
    <property type="evidence" value="ECO:0007669"/>
    <property type="project" value="UniProtKB-KW"/>
</dbReference>
<keyword evidence="8" id="KW-0547">Nucleotide-binding</keyword>
<dbReference type="Gene3D" id="3.30.300.20">
    <property type="match status" value="1"/>
</dbReference>
<dbReference type="NCBIfam" id="NF002828">
    <property type="entry name" value="PRK03003.1"/>
    <property type="match status" value="1"/>
</dbReference>
<feature type="domain" description="EngA-type G" evidence="15">
    <location>
        <begin position="392"/>
        <end position="565"/>
    </location>
</feature>
<keyword evidence="7" id="KW-0677">Repeat</keyword>
<dbReference type="GO" id="GO:0006139">
    <property type="term" value="P:nucleobase-containing compound metabolic process"/>
    <property type="evidence" value="ECO:0007669"/>
    <property type="project" value="InterPro"/>
</dbReference>
<dbReference type="InterPro" id="IPR006073">
    <property type="entry name" value="GTP-bd"/>
</dbReference>
<dbReference type="InterPro" id="IPR011994">
    <property type="entry name" value="Cytidylate_kinase_dom"/>
</dbReference>
<evidence type="ECO:0000256" key="5">
    <source>
        <dbReference type="ARBA" id="ARBA00022517"/>
    </source>
</evidence>
<dbReference type="CDD" id="cd01894">
    <property type="entry name" value="EngA1"/>
    <property type="match status" value="1"/>
</dbReference>
<dbReference type="InterPro" id="IPR031166">
    <property type="entry name" value="G_ENGA"/>
</dbReference>
<dbReference type="HAMAP" id="MF_00195">
    <property type="entry name" value="GTPase_Der"/>
    <property type="match status" value="1"/>
</dbReference>
<dbReference type="CDD" id="cd02020">
    <property type="entry name" value="CMPK"/>
    <property type="match status" value="1"/>
</dbReference>
<dbReference type="FunFam" id="3.40.50.300:FF:000040">
    <property type="entry name" value="GTPase Der"/>
    <property type="match status" value="1"/>
</dbReference>
<evidence type="ECO:0000256" key="10">
    <source>
        <dbReference type="ARBA" id="ARBA00022840"/>
    </source>
</evidence>
<dbReference type="GO" id="GO:0043022">
    <property type="term" value="F:ribosome binding"/>
    <property type="evidence" value="ECO:0007669"/>
    <property type="project" value="TreeGrafter"/>
</dbReference>
<comment type="catalytic activity">
    <reaction evidence="13">
        <text>dCMP + ATP = dCDP + ADP</text>
        <dbReference type="Rhea" id="RHEA:25094"/>
        <dbReference type="ChEBI" id="CHEBI:30616"/>
        <dbReference type="ChEBI" id="CHEBI:57566"/>
        <dbReference type="ChEBI" id="CHEBI:58593"/>
        <dbReference type="ChEBI" id="CHEBI:456216"/>
        <dbReference type="EC" id="2.7.4.25"/>
    </reaction>
</comment>
<dbReference type="FunFam" id="3.40.50.300:FF:000057">
    <property type="entry name" value="GTPase Der"/>
    <property type="match status" value="1"/>
</dbReference>
<keyword evidence="5" id="KW-0690">Ribosome biogenesis</keyword>
<proteinExistence type="inferred from homology"/>
<evidence type="ECO:0000313" key="16">
    <source>
        <dbReference type="EMBL" id="CAB4331875.1"/>
    </source>
</evidence>
<evidence type="ECO:0000256" key="6">
    <source>
        <dbReference type="ARBA" id="ARBA00022679"/>
    </source>
</evidence>
<dbReference type="AlphaFoldDB" id="A0A6J5YMZ0"/>
<evidence type="ECO:0000256" key="2">
    <source>
        <dbReference type="ARBA" id="ARBA00009427"/>
    </source>
</evidence>
<dbReference type="HAMAP" id="MF_00238">
    <property type="entry name" value="Cytidyl_kinase_type1"/>
    <property type="match status" value="1"/>
</dbReference>
<feature type="domain" description="EngA-type G" evidence="15">
    <location>
        <begin position="220"/>
        <end position="383"/>
    </location>
</feature>
<evidence type="ECO:0000256" key="1">
    <source>
        <dbReference type="ARBA" id="ARBA00008279"/>
    </source>
</evidence>
<reference evidence="16" key="1">
    <citation type="submission" date="2020-05" db="EMBL/GenBank/DDBJ databases">
        <authorList>
            <person name="Chiriac C."/>
            <person name="Salcher M."/>
            <person name="Ghai R."/>
            <person name="Kavagutti S V."/>
        </authorList>
    </citation>
    <scope>NUCLEOTIDE SEQUENCE</scope>
</reference>
<dbReference type="NCBIfam" id="TIGR03594">
    <property type="entry name" value="GTPase_EngA"/>
    <property type="match status" value="1"/>
</dbReference>
<dbReference type="Gene3D" id="3.40.50.300">
    <property type="entry name" value="P-loop containing nucleotide triphosphate hydrolases"/>
    <property type="match status" value="3"/>
</dbReference>
<dbReference type="Pfam" id="PF14714">
    <property type="entry name" value="KH_dom-like"/>
    <property type="match status" value="1"/>
</dbReference>
<dbReference type="InterPro" id="IPR003136">
    <property type="entry name" value="Cytidylate_kin"/>
</dbReference>
<keyword evidence="6" id="KW-0808">Transferase</keyword>
<evidence type="ECO:0000256" key="12">
    <source>
        <dbReference type="ARBA" id="ARBA00032345"/>
    </source>
</evidence>
<dbReference type="PANTHER" id="PTHR43834">
    <property type="entry name" value="GTPASE DER"/>
    <property type="match status" value="1"/>
</dbReference>
<dbReference type="InterPro" id="IPR016484">
    <property type="entry name" value="GTPase_Der"/>
</dbReference>
<organism evidence="16">
    <name type="scientific">freshwater metagenome</name>
    <dbReference type="NCBI Taxonomy" id="449393"/>
    <lineage>
        <taxon>unclassified sequences</taxon>
        <taxon>metagenomes</taxon>
        <taxon>ecological metagenomes</taxon>
    </lineage>
</organism>
<dbReference type="EC" id="2.7.4.25" evidence="3"/>
<comment type="catalytic activity">
    <reaction evidence="14">
        <text>CMP + ATP = CDP + ADP</text>
        <dbReference type="Rhea" id="RHEA:11600"/>
        <dbReference type="ChEBI" id="CHEBI:30616"/>
        <dbReference type="ChEBI" id="CHEBI:58069"/>
        <dbReference type="ChEBI" id="CHEBI:60377"/>
        <dbReference type="ChEBI" id="CHEBI:456216"/>
        <dbReference type="EC" id="2.7.4.25"/>
    </reaction>
</comment>
<dbReference type="NCBIfam" id="TIGR00231">
    <property type="entry name" value="small_GTP"/>
    <property type="match status" value="2"/>
</dbReference>
<dbReference type="InterPro" id="IPR027417">
    <property type="entry name" value="P-loop_NTPase"/>
</dbReference>
<dbReference type="InterPro" id="IPR005225">
    <property type="entry name" value="Small_GTP-bd"/>
</dbReference>
<dbReference type="NCBIfam" id="TIGR00017">
    <property type="entry name" value="cmk"/>
    <property type="match status" value="1"/>
</dbReference>
<dbReference type="CDD" id="cd01895">
    <property type="entry name" value="EngA2"/>
    <property type="match status" value="1"/>
</dbReference>
<name>A0A6J5YMZ0_9ZZZZ</name>
<keyword evidence="11" id="KW-0342">GTP-binding</keyword>
<evidence type="ECO:0000256" key="4">
    <source>
        <dbReference type="ARBA" id="ARBA00020953"/>
    </source>
</evidence>
<dbReference type="Pfam" id="PF02224">
    <property type="entry name" value="Cytidylate_kin"/>
    <property type="match status" value="1"/>
</dbReference>
<dbReference type="FunFam" id="3.30.300.20:FF:000004">
    <property type="entry name" value="GTPase Der"/>
    <property type="match status" value="1"/>
</dbReference>
<evidence type="ECO:0000256" key="13">
    <source>
        <dbReference type="ARBA" id="ARBA00047615"/>
    </source>
</evidence>
<evidence type="ECO:0000259" key="15">
    <source>
        <dbReference type="PROSITE" id="PS51712"/>
    </source>
</evidence>
<evidence type="ECO:0000256" key="7">
    <source>
        <dbReference type="ARBA" id="ARBA00022737"/>
    </source>
</evidence>